<dbReference type="InterPro" id="IPR040624">
    <property type="entry name" value="HalOD1"/>
</dbReference>
<organism evidence="2 3">
    <name type="scientific">Natrinema salifodinae</name>
    <dbReference type="NCBI Taxonomy" id="1202768"/>
    <lineage>
        <taxon>Archaea</taxon>
        <taxon>Methanobacteriati</taxon>
        <taxon>Methanobacteriota</taxon>
        <taxon>Stenosarchaea group</taxon>
        <taxon>Halobacteria</taxon>
        <taxon>Halobacteriales</taxon>
        <taxon>Natrialbaceae</taxon>
        <taxon>Natrinema</taxon>
    </lineage>
</organism>
<dbReference type="RefSeq" id="WP_049988610.1">
    <property type="nucleotide sequence ID" value="NZ_FOIS01000002.1"/>
</dbReference>
<dbReference type="eggNOG" id="arCOG08928">
    <property type="taxonomic scope" value="Archaea"/>
</dbReference>
<feature type="domain" description="Halobacterial output" evidence="1">
    <location>
        <begin position="12"/>
        <end position="89"/>
    </location>
</feature>
<evidence type="ECO:0000313" key="3">
    <source>
        <dbReference type="Proteomes" id="UP000183275"/>
    </source>
</evidence>
<dbReference type="Proteomes" id="UP000183275">
    <property type="component" value="Unassembled WGS sequence"/>
</dbReference>
<keyword evidence="3" id="KW-1185">Reference proteome</keyword>
<dbReference type="Pfam" id="PF18545">
    <property type="entry name" value="HalOD1"/>
    <property type="match status" value="1"/>
</dbReference>
<protein>
    <recommendedName>
        <fullName evidence="1">Halobacterial output domain-containing protein</fullName>
    </recommendedName>
</protein>
<sequence>MVEGGDSVDTDERPPSQAVVEAVAEAEDVRPTDLAPPEYESLHAVVDPAALDALFADRSNNTRRPRGTVSFRFCDFDVTVDRDGRVTLEEPTEQAE</sequence>
<dbReference type="AlphaFoldDB" id="A0A1I0ND88"/>
<dbReference type="OrthoDB" id="221929at2157"/>
<reference evidence="3" key="1">
    <citation type="submission" date="2016-10" db="EMBL/GenBank/DDBJ databases">
        <authorList>
            <person name="Varghese N."/>
        </authorList>
    </citation>
    <scope>NUCLEOTIDE SEQUENCE [LARGE SCALE GENOMIC DNA]</scope>
    <source>
        <strain evidence="3">CGMCC 1.12284</strain>
    </source>
</reference>
<name>A0A1I0ND88_9EURY</name>
<evidence type="ECO:0000259" key="1">
    <source>
        <dbReference type="Pfam" id="PF18545"/>
    </source>
</evidence>
<accession>A0A1I0ND88</accession>
<dbReference type="EMBL" id="FOIS01000002">
    <property type="protein sequence ID" value="SEV99225.1"/>
    <property type="molecule type" value="Genomic_DNA"/>
</dbReference>
<evidence type="ECO:0000313" key="2">
    <source>
        <dbReference type="EMBL" id="SEV99225.1"/>
    </source>
</evidence>
<proteinExistence type="predicted"/>
<gene>
    <name evidence="2" type="ORF">SAMN05216285_1600</name>
</gene>